<keyword evidence="3" id="KW-1185">Reference proteome</keyword>
<feature type="region of interest" description="Disordered" evidence="1">
    <location>
        <begin position="1"/>
        <end position="52"/>
    </location>
</feature>
<evidence type="ECO:0000313" key="2">
    <source>
        <dbReference type="EMBL" id="CAE6926258.1"/>
    </source>
</evidence>
<reference evidence="2" key="1">
    <citation type="submission" date="2021-02" db="EMBL/GenBank/DDBJ databases">
        <authorList>
            <person name="Vanwijnsberghe S."/>
        </authorList>
    </citation>
    <scope>NUCLEOTIDE SEQUENCE</scope>
    <source>
        <strain evidence="2">R-70211</strain>
    </source>
</reference>
<comment type="caution">
    <text evidence="2">The sequence shown here is derived from an EMBL/GenBank/DDBJ whole genome shotgun (WGS) entry which is preliminary data.</text>
</comment>
<evidence type="ECO:0000256" key="1">
    <source>
        <dbReference type="SAM" id="MobiDB-lite"/>
    </source>
</evidence>
<name>A0A9N8R3W2_9BURK</name>
<feature type="compositionally biased region" description="Pro residues" evidence="1">
    <location>
        <begin position="21"/>
        <end position="31"/>
    </location>
</feature>
<proteinExistence type="predicted"/>
<dbReference type="EMBL" id="CAJNAS010000014">
    <property type="protein sequence ID" value="CAE6926258.1"/>
    <property type="molecule type" value="Genomic_DNA"/>
</dbReference>
<evidence type="ECO:0000313" key="3">
    <source>
        <dbReference type="Proteomes" id="UP000675121"/>
    </source>
</evidence>
<dbReference type="Proteomes" id="UP000675121">
    <property type="component" value="Unassembled WGS sequence"/>
</dbReference>
<sequence>MASTITITLHMDTSRMSQPKPITPRPPPIPPSHDSSQIPPNQGKPRNVLPAEAGSGSAYNYMVVHGVHPIATIEKRQLLVLNPVQ</sequence>
<protein>
    <submittedName>
        <fullName evidence="2">Uncharacterized protein</fullName>
    </submittedName>
</protein>
<organism evidence="2 3">
    <name type="scientific">Paraburkholderia domus</name>
    <dbReference type="NCBI Taxonomy" id="2793075"/>
    <lineage>
        <taxon>Bacteria</taxon>
        <taxon>Pseudomonadati</taxon>
        <taxon>Pseudomonadota</taxon>
        <taxon>Betaproteobacteria</taxon>
        <taxon>Burkholderiales</taxon>
        <taxon>Burkholderiaceae</taxon>
        <taxon>Paraburkholderia</taxon>
    </lineage>
</organism>
<accession>A0A9N8R3W2</accession>
<dbReference type="AlphaFoldDB" id="A0A9N8R3W2"/>
<gene>
    <name evidence="2" type="ORF">R70211_04798</name>
</gene>